<evidence type="ECO:0000313" key="3">
    <source>
        <dbReference type="Proteomes" id="UP000011058"/>
    </source>
</evidence>
<dbReference type="PROSITE" id="PS50846">
    <property type="entry name" value="HMA_2"/>
    <property type="match status" value="1"/>
</dbReference>
<dbReference type="Gene3D" id="3.30.70.100">
    <property type="match status" value="1"/>
</dbReference>
<dbReference type="KEGG" id="fae:FAES_pFAES01114"/>
<dbReference type="EMBL" id="HE796684">
    <property type="protein sequence ID" value="CCH03604.1"/>
    <property type="molecule type" value="Genomic_DNA"/>
</dbReference>
<keyword evidence="3" id="KW-1185">Reference proteome</keyword>
<proteinExistence type="predicted"/>
<feature type="domain" description="HMA" evidence="1">
    <location>
        <begin position="1"/>
        <end position="68"/>
    </location>
</feature>
<sequence length="73" mass="8118">METLNFKTNIKCSGCIAAVTPYLNDIEQVDGWNVDINSPDKILTVQTTDNRVGELVQQAVERAGYRAEPIPRP</sequence>
<evidence type="ECO:0000259" key="1">
    <source>
        <dbReference type="PROSITE" id="PS50846"/>
    </source>
</evidence>
<organism evidence="2 3">
    <name type="scientific">Fibrella aestuarina BUZ 2</name>
    <dbReference type="NCBI Taxonomy" id="1166018"/>
    <lineage>
        <taxon>Bacteria</taxon>
        <taxon>Pseudomonadati</taxon>
        <taxon>Bacteroidota</taxon>
        <taxon>Cytophagia</taxon>
        <taxon>Cytophagales</taxon>
        <taxon>Spirosomataceae</taxon>
        <taxon>Fibrella</taxon>
    </lineage>
</organism>
<reference evidence="2 3" key="1">
    <citation type="journal article" date="2012" name="J. Bacteriol.">
        <title>Genome Sequence of Fibrella aestuarina BUZ 2T, a Filamentous Marine Bacterium.</title>
        <authorList>
            <person name="Filippini M."/>
            <person name="Qi W."/>
            <person name="Blom J."/>
            <person name="Goesmann A."/>
            <person name="Smits T.H."/>
            <person name="Bagheri H.C."/>
        </authorList>
    </citation>
    <scope>NUCLEOTIDE SEQUENCE [LARGE SCALE GENOMIC DNA]</scope>
    <source>
        <strain evidence="3">BUZ 2T</strain>
        <plasmid evidence="2 3">pFAES01</plasmid>
    </source>
</reference>
<dbReference type="RefSeq" id="WP_015056784.1">
    <property type="nucleotide sequence ID" value="NC_019012.1"/>
</dbReference>
<geneLocation type="plasmid" evidence="2 3">
    <name>pFAES01</name>
</geneLocation>
<accession>I0KHK1</accession>
<dbReference type="InterPro" id="IPR006121">
    <property type="entry name" value="HMA_dom"/>
</dbReference>
<dbReference type="Proteomes" id="UP000011058">
    <property type="component" value="Plasmid pFAES01"/>
</dbReference>
<keyword evidence="2" id="KW-0614">Plasmid</keyword>
<gene>
    <name evidence="2" type="ORF">FAES_pFAES01114</name>
</gene>
<dbReference type="eggNOG" id="COG2608">
    <property type="taxonomic scope" value="Bacteria"/>
</dbReference>
<dbReference type="CDD" id="cd00371">
    <property type="entry name" value="HMA"/>
    <property type="match status" value="1"/>
</dbReference>
<dbReference type="GO" id="GO:0046872">
    <property type="term" value="F:metal ion binding"/>
    <property type="evidence" value="ECO:0007669"/>
    <property type="project" value="InterPro"/>
</dbReference>
<dbReference type="AlphaFoldDB" id="I0KHK1"/>
<evidence type="ECO:0000313" key="2">
    <source>
        <dbReference type="EMBL" id="CCH03604.1"/>
    </source>
</evidence>
<dbReference type="HOGENOM" id="CLU_134973_7_3_10"/>
<dbReference type="InterPro" id="IPR036163">
    <property type="entry name" value="HMA_dom_sf"/>
</dbReference>
<name>I0KHK1_9BACT</name>
<dbReference type="PATRIC" id="fig|1166018.3.peg.5719"/>
<dbReference type="OrthoDB" id="677920at2"/>
<dbReference type="SUPFAM" id="SSF55008">
    <property type="entry name" value="HMA, heavy metal-associated domain"/>
    <property type="match status" value="1"/>
</dbReference>
<protein>
    <recommendedName>
        <fullName evidence="1">HMA domain-containing protein</fullName>
    </recommendedName>
</protein>